<sequence>MGRRSGAEATWHALTRHLGSPSASTWSLHQGQPKLLNLKDILRNLRASPPRSGCPPHHLRTAQGPRRAIFWKRWPSRWPTSIRSSSWDSPCAGLAKRKLLVAQPWDLGNVKRHAGDRAGDDAARPEWLERSSASATANTT</sequence>
<evidence type="ECO:0000256" key="1">
    <source>
        <dbReference type="SAM" id="MobiDB-lite"/>
    </source>
</evidence>
<protein>
    <submittedName>
        <fullName evidence="2">Uncharacterized protein</fullName>
    </submittedName>
</protein>
<dbReference type="EMBL" id="JAGETR010000009">
    <property type="protein sequence ID" value="MBO2006580.1"/>
    <property type="molecule type" value="Genomic_DNA"/>
</dbReference>
<feature type="compositionally biased region" description="Polar residues" evidence="1">
    <location>
        <begin position="131"/>
        <end position="140"/>
    </location>
</feature>
<feature type="compositionally biased region" description="Basic and acidic residues" evidence="1">
    <location>
        <begin position="113"/>
        <end position="129"/>
    </location>
</feature>
<feature type="region of interest" description="Disordered" evidence="1">
    <location>
        <begin position="111"/>
        <end position="140"/>
    </location>
</feature>
<comment type="caution">
    <text evidence="2">The sequence shown here is derived from an EMBL/GenBank/DDBJ whole genome shotgun (WGS) entry which is preliminary data.</text>
</comment>
<name>A0A939SUE8_SERMA</name>
<gene>
    <name evidence="2" type="ORF">J4732_01665</name>
</gene>
<organism evidence="2">
    <name type="scientific">Serratia marcescens</name>
    <dbReference type="NCBI Taxonomy" id="615"/>
    <lineage>
        <taxon>Bacteria</taxon>
        <taxon>Pseudomonadati</taxon>
        <taxon>Pseudomonadota</taxon>
        <taxon>Gammaproteobacteria</taxon>
        <taxon>Enterobacterales</taxon>
        <taxon>Yersiniaceae</taxon>
        <taxon>Serratia</taxon>
    </lineage>
</organism>
<reference evidence="2" key="1">
    <citation type="submission" date="2021-03" db="EMBL/GenBank/DDBJ databases">
        <title>Molecular epidemiology and mechanisms of colistin and carbapenem resistance in Enterobacteriaceae from clinical isolates, the environment and porcine samples in Pretoria, South Africa.</title>
        <authorList>
            <person name="Bogoshi D."/>
            <person name="Mbelle N.M."/>
            <person name="Naidoo V."/>
            <person name="Osei Sekyere J."/>
        </authorList>
    </citation>
    <scope>NUCLEOTIDE SEQUENCE</scope>
    <source>
        <strain evidence="2">C080</strain>
    </source>
</reference>
<dbReference type="AlphaFoldDB" id="A0A939SUE8"/>
<accession>A0A939SUE8</accession>
<evidence type="ECO:0000313" key="2">
    <source>
        <dbReference type="EMBL" id="MBO2006580.1"/>
    </source>
</evidence>
<proteinExistence type="predicted"/>